<gene>
    <name evidence="1" type="ORF">PXEA_LOCUS10437</name>
</gene>
<comment type="caution">
    <text evidence="1">The sequence shown here is derived from an EMBL/GenBank/DDBJ whole genome shotgun (WGS) entry which is preliminary data.</text>
</comment>
<evidence type="ECO:0000313" key="2">
    <source>
        <dbReference type="Proteomes" id="UP000784294"/>
    </source>
</evidence>
<protein>
    <submittedName>
        <fullName evidence="1">Uncharacterized protein</fullName>
    </submittedName>
</protein>
<dbReference type="Proteomes" id="UP000784294">
    <property type="component" value="Unassembled WGS sequence"/>
</dbReference>
<accession>A0A3S4ZQ42</accession>
<keyword evidence="2" id="KW-1185">Reference proteome</keyword>
<dbReference type="EMBL" id="CAAALY010030639">
    <property type="protein sequence ID" value="VEL16997.1"/>
    <property type="molecule type" value="Genomic_DNA"/>
</dbReference>
<reference evidence="1" key="1">
    <citation type="submission" date="2018-11" db="EMBL/GenBank/DDBJ databases">
        <authorList>
            <consortium name="Pathogen Informatics"/>
        </authorList>
    </citation>
    <scope>NUCLEOTIDE SEQUENCE</scope>
</reference>
<name>A0A3S4ZQ42_9PLAT</name>
<evidence type="ECO:0000313" key="1">
    <source>
        <dbReference type="EMBL" id="VEL16997.1"/>
    </source>
</evidence>
<organism evidence="1 2">
    <name type="scientific">Protopolystoma xenopodis</name>
    <dbReference type="NCBI Taxonomy" id="117903"/>
    <lineage>
        <taxon>Eukaryota</taxon>
        <taxon>Metazoa</taxon>
        <taxon>Spiralia</taxon>
        <taxon>Lophotrochozoa</taxon>
        <taxon>Platyhelminthes</taxon>
        <taxon>Monogenea</taxon>
        <taxon>Polyopisthocotylea</taxon>
        <taxon>Polystomatidea</taxon>
        <taxon>Polystomatidae</taxon>
        <taxon>Protopolystoma</taxon>
    </lineage>
</organism>
<sequence>MALLPNLRGYQPELSHYAGRQAFAPAAAVVPAGCGYQRFVIPPTLLVPMHQVRHDDRIEKACLPNYIQTALSDCRIVFMQDLRAHLPLLAWPVWKDNLRLGYEARWPHDETASRRQILSF</sequence>
<proteinExistence type="predicted"/>
<dbReference type="AlphaFoldDB" id="A0A3S4ZQ42"/>